<dbReference type="EMBL" id="FNAE01000007">
    <property type="protein sequence ID" value="SDF38181.1"/>
    <property type="molecule type" value="Genomic_DNA"/>
</dbReference>
<dbReference type="OrthoDB" id="7061055at2"/>
<evidence type="ECO:0000313" key="4">
    <source>
        <dbReference type="Proteomes" id="UP001278050"/>
    </source>
</evidence>
<name>A0A1G7KM37_9GAMM</name>
<evidence type="ECO:0000313" key="2">
    <source>
        <dbReference type="EMBL" id="SDF38181.1"/>
    </source>
</evidence>
<dbReference type="Proteomes" id="UP000182413">
    <property type="component" value="Unassembled WGS sequence"/>
</dbReference>
<reference evidence="2 3" key="1">
    <citation type="submission" date="2016-10" db="EMBL/GenBank/DDBJ databases">
        <authorList>
            <person name="de Groot N.N."/>
        </authorList>
    </citation>
    <scope>NUCLEOTIDE SEQUENCE [LARGE SCALE GENOMIC DNA]</scope>
    <source>
        <strain evidence="2 3">JCM 10630</strain>
    </source>
</reference>
<protein>
    <submittedName>
        <fullName evidence="2">Uncharacterized protein</fullName>
    </submittedName>
</protein>
<sequence>MTDATINITDETPEDINSNTEEHPIAVAINHGVHKVLDIQQCAEQFIPAAWEYHNRKADELDKLFNEIDNIIELAKTQQEEVQAASLISKAVMEANRLSTSDLAETLEKSLYINLFSIFDKFTGDLITELFNRKNDLYKNIQREFKLSELIDANSIDEVKKLALEKEIETLKRKSYSEQFKDLENRFGVSLTKFKSWPNFVEAAQKRNLLVHCDGIISEQYIKACQAIEYKHKKTPVLGEKVELGPNIFIPTTWTIIEVITMLGQTLWRRLLPDEIEDADNHLHRLIYDFLEMEKWDEAIKLSKFAIGLPKHSSDQISKINSINYAIALNQINQTDAAKNVVNKIDWPSSIYDFRIAHAVINNDKNAAKNFMIRLGKRGELINEEAYHTWPLFKDFRTSKEFMDAYLEIYGYPYISKASELSEISKVELQEQHMPTTETKR</sequence>
<dbReference type="Proteomes" id="UP001278050">
    <property type="component" value="Unassembled WGS sequence"/>
</dbReference>
<dbReference type="AlphaFoldDB" id="A0A1G7KM37"/>
<accession>A0A1G7KM37</accession>
<proteinExistence type="predicted"/>
<evidence type="ECO:0000313" key="1">
    <source>
        <dbReference type="EMBL" id="MDX5994755.1"/>
    </source>
</evidence>
<keyword evidence="4" id="KW-1185">Reference proteome</keyword>
<organism evidence="2 3">
    <name type="scientific">Ectopseudomonas alcaliphila</name>
    <dbReference type="NCBI Taxonomy" id="101564"/>
    <lineage>
        <taxon>Bacteria</taxon>
        <taxon>Pseudomonadati</taxon>
        <taxon>Pseudomonadota</taxon>
        <taxon>Gammaproteobacteria</taxon>
        <taxon>Pseudomonadales</taxon>
        <taxon>Pseudomonadaceae</taxon>
        <taxon>Ectopseudomonas</taxon>
    </lineage>
</organism>
<dbReference type="EMBL" id="JAWXXP010000001">
    <property type="protein sequence ID" value="MDX5994755.1"/>
    <property type="molecule type" value="Genomic_DNA"/>
</dbReference>
<dbReference type="RefSeq" id="WP_074681084.1">
    <property type="nucleotide sequence ID" value="NZ_CBCSET010000002.1"/>
</dbReference>
<reference evidence="1 4" key="2">
    <citation type="submission" date="2023-11" db="EMBL/GenBank/DDBJ databases">
        <title>MicrobeMod: A computational toolkit for identifying prokaryotic methylation and restriction-modification with nanopore sequencing.</title>
        <authorList>
            <person name="Crits-Christoph A."/>
            <person name="Kang S.C."/>
            <person name="Lee H."/>
            <person name="Ostrov N."/>
        </authorList>
    </citation>
    <scope>NUCLEOTIDE SEQUENCE [LARGE SCALE GENOMIC DNA]</scope>
    <source>
        <strain evidence="1 4">ATCC BAA-571</strain>
    </source>
</reference>
<evidence type="ECO:0000313" key="3">
    <source>
        <dbReference type="Proteomes" id="UP000182413"/>
    </source>
</evidence>
<gene>
    <name evidence="2" type="ORF">SAMN05216575_107189</name>
    <name evidence="1" type="ORF">SIM71_22055</name>
</gene>